<accession>A0A1I9YCQ3</accession>
<name>A0A1I9YCQ3_9BURK</name>
<evidence type="ECO:0000313" key="1">
    <source>
        <dbReference type="EMBL" id="APA84086.1"/>
    </source>
</evidence>
<organism evidence="1">
    <name type="scientific">Paraburkholderia sprentiae WSM5005</name>
    <dbReference type="NCBI Taxonomy" id="754502"/>
    <lineage>
        <taxon>Bacteria</taxon>
        <taxon>Pseudomonadati</taxon>
        <taxon>Pseudomonadota</taxon>
        <taxon>Betaproteobacteria</taxon>
        <taxon>Burkholderiales</taxon>
        <taxon>Burkholderiaceae</taxon>
        <taxon>Paraburkholderia</taxon>
    </lineage>
</organism>
<gene>
    <name evidence="1" type="ORF">BJG93_00700</name>
</gene>
<dbReference type="AlphaFoldDB" id="A0A1I9YCQ3"/>
<protein>
    <submittedName>
        <fullName evidence="1">Uncharacterized protein</fullName>
    </submittedName>
</protein>
<sequence>MFSPLLTLQPALSSLVKLFVQNSFLNRATKLDAGRYHQLDIPARSKLIDERSENQVDCFG</sequence>
<dbReference type="EMBL" id="CP017561">
    <property type="protein sequence ID" value="APA84086.1"/>
    <property type="molecule type" value="Genomic_DNA"/>
</dbReference>
<reference evidence="1" key="1">
    <citation type="submission" date="2016-09" db="EMBL/GenBank/DDBJ databases">
        <title>The Complete Genome of Burkholderia sprentiae wsm5005.</title>
        <authorList>
            <person name="De Meyer S."/>
            <person name="Wang P."/>
            <person name="Terpolilli J."/>
        </authorList>
    </citation>
    <scope>NUCLEOTIDE SEQUENCE [LARGE SCALE GENOMIC DNA]</scope>
    <source>
        <strain evidence="1">WSM5005</strain>
    </source>
</reference>
<proteinExistence type="predicted"/>